<dbReference type="SMART" id="SM00387">
    <property type="entry name" value="HATPase_c"/>
    <property type="match status" value="1"/>
</dbReference>
<dbReference type="InterPro" id="IPR003660">
    <property type="entry name" value="HAMP_dom"/>
</dbReference>
<dbReference type="Gene3D" id="3.30.565.10">
    <property type="entry name" value="Histidine kinase-like ATPase, C-terminal domain"/>
    <property type="match status" value="1"/>
</dbReference>
<evidence type="ECO:0000256" key="11">
    <source>
        <dbReference type="ARBA" id="ARBA00023012"/>
    </source>
</evidence>
<feature type="domain" description="HAMP" evidence="15">
    <location>
        <begin position="175"/>
        <end position="227"/>
    </location>
</feature>
<dbReference type="RefSeq" id="WP_181761301.1">
    <property type="nucleotide sequence ID" value="NZ_BMCR01000007.1"/>
</dbReference>
<dbReference type="CDD" id="cd00075">
    <property type="entry name" value="HATPase"/>
    <property type="match status" value="1"/>
</dbReference>
<keyword evidence="7" id="KW-0547">Nucleotide-binding</keyword>
<dbReference type="InterPro" id="IPR005467">
    <property type="entry name" value="His_kinase_dom"/>
</dbReference>
<name>A0A838XVR6_9HYPH</name>
<dbReference type="SMART" id="SM00388">
    <property type="entry name" value="HisKA"/>
    <property type="match status" value="1"/>
</dbReference>
<dbReference type="Pfam" id="PF00512">
    <property type="entry name" value="HisKA"/>
    <property type="match status" value="1"/>
</dbReference>
<comment type="caution">
    <text evidence="16">The sequence shown here is derived from an EMBL/GenBank/DDBJ whole genome shotgun (WGS) entry which is preliminary data.</text>
</comment>
<keyword evidence="10 13" id="KW-1133">Transmembrane helix</keyword>
<dbReference type="Proteomes" id="UP000559404">
    <property type="component" value="Unassembled WGS sequence"/>
</dbReference>
<dbReference type="PROSITE" id="PS50885">
    <property type="entry name" value="HAMP"/>
    <property type="match status" value="1"/>
</dbReference>
<evidence type="ECO:0000256" key="4">
    <source>
        <dbReference type="ARBA" id="ARBA00022553"/>
    </source>
</evidence>
<evidence type="ECO:0000313" key="16">
    <source>
        <dbReference type="EMBL" id="MBA4613111.1"/>
    </source>
</evidence>
<dbReference type="EMBL" id="JACEON010000015">
    <property type="protein sequence ID" value="MBA4613111.1"/>
    <property type="molecule type" value="Genomic_DNA"/>
</dbReference>
<dbReference type="GO" id="GO:0000155">
    <property type="term" value="F:phosphorelay sensor kinase activity"/>
    <property type="evidence" value="ECO:0007669"/>
    <property type="project" value="InterPro"/>
</dbReference>
<evidence type="ECO:0000256" key="13">
    <source>
        <dbReference type="SAM" id="Phobius"/>
    </source>
</evidence>
<keyword evidence="8" id="KW-0418">Kinase</keyword>
<keyword evidence="9" id="KW-0067">ATP-binding</keyword>
<dbReference type="Gene3D" id="1.10.287.130">
    <property type="match status" value="1"/>
</dbReference>
<dbReference type="PANTHER" id="PTHR45436">
    <property type="entry name" value="SENSOR HISTIDINE KINASE YKOH"/>
    <property type="match status" value="1"/>
</dbReference>
<evidence type="ECO:0000259" key="14">
    <source>
        <dbReference type="PROSITE" id="PS50109"/>
    </source>
</evidence>
<keyword evidence="13" id="KW-0472">Membrane</keyword>
<evidence type="ECO:0000256" key="3">
    <source>
        <dbReference type="ARBA" id="ARBA00012438"/>
    </source>
</evidence>
<evidence type="ECO:0000256" key="12">
    <source>
        <dbReference type="SAM" id="MobiDB-lite"/>
    </source>
</evidence>
<dbReference type="InterPro" id="IPR013727">
    <property type="entry name" value="2CSK_N"/>
</dbReference>
<dbReference type="AlphaFoldDB" id="A0A838XVR6"/>
<dbReference type="SUPFAM" id="SSF55874">
    <property type="entry name" value="ATPase domain of HSP90 chaperone/DNA topoisomerase II/histidine kinase"/>
    <property type="match status" value="1"/>
</dbReference>
<evidence type="ECO:0000256" key="10">
    <source>
        <dbReference type="ARBA" id="ARBA00022989"/>
    </source>
</evidence>
<evidence type="ECO:0000256" key="2">
    <source>
        <dbReference type="ARBA" id="ARBA00004141"/>
    </source>
</evidence>
<keyword evidence="4" id="KW-0597">Phosphoprotein</keyword>
<evidence type="ECO:0000256" key="7">
    <source>
        <dbReference type="ARBA" id="ARBA00022741"/>
    </source>
</evidence>
<organism evidence="16 17">
    <name type="scientific">Stappia taiwanensis</name>
    <dbReference type="NCBI Taxonomy" id="992267"/>
    <lineage>
        <taxon>Bacteria</taxon>
        <taxon>Pseudomonadati</taxon>
        <taxon>Pseudomonadota</taxon>
        <taxon>Alphaproteobacteria</taxon>
        <taxon>Hyphomicrobiales</taxon>
        <taxon>Stappiaceae</taxon>
        <taxon>Stappia</taxon>
    </lineage>
</organism>
<dbReference type="Pfam" id="PF02518">
    <property type="entry name" value="HATPase_c"/>
    <property type="match status" value="1"/>
</dbReference>
<dbReference type="InterPro" id="IPR036890">
    <property type="entry name" value="HATPase_C_sf"/>
</dbReference>
<dbReference type="CDD" id="cd00082">
    <property type="entry name" value="HisKA"/>
    <property type="match status" value="1"/>
</dbReference>
<dbReference type="SMART" id="SM00304">
    <property type="entry name" value="HAMP"/>
    <property type="match status" value="1"/>
</dbReference>
<dbReference type="Gene3D" id="1.20.5.1040">
    <property type="entry name" value="Sensor protein qsec"/>
    <property type="match status" value="1"/>
</dbReference>
<feature type="region of interest" description="Disordered" evidence="12">
    <location>
        <begin position="423"/>
        <end position="443"/>
    </location>
</feature>
<evidence type="ECO:0000256" key="5">
    <source>
        <dbReference type="ARBA" id="ARBA00022679"/>
    </source>
</evidence>
<keyword evidence="6 13" id="KW-0812">Transmembrane</keyword>
<reference evidence="16 17" key="1">
    <citation type="submission" date="2020-07" db="EMBL/GenBank/DDBJ databases">
        <authorList>
            <person name="Li M."/>
        </authorList>
    </citation>
    <scope>NUCLEOTIDE SEQUENCE [LARGE SCALE GENOMIC DNA]</scope>
    <source>
        <strain evidence="16 17">DSM 23284</strain>
    </source>
</reference>
<reference evidence="16 17" key="2">
    <citation type="submission" date="2020-08" db="EMBL/GenBank/DDBJ databases">
        <title>Stappia taiwanensis sp. nov., isolated from a coastal thermal spring.</title>
        <authorList>
            <person name="Kampfer P."/>
        </authorList>
    </citation>
    <scope>NUCLEOTIDE SEQUENCE [LARGE SCALE GENOMIC DNA]</scope>
    <source>
        <strain evidence="16 17">DSM 23284</strain>
    </source>
</reference>
<comment type="subcellular location">
    <subcellularLocation>
        <location evidence="2">Membrane</location>
        <topology evidence="2">Multi-pass membrane protein</topology>
    </subcellularLocation>
</comment>
<evidence type="ECO:0000259" key="15">
    <source>
        <dbReference type="PROSITE" id="PS50885"/>
    </source>
</evidence>
<dbReference type="InterPro" id="IPR003661">
    <property type="entry name" value="HisK_dim/P_dom"/>
</dbReference>
<dbReference type="SUPFAM" id="SSF47384">
    <property type="entry name" value="Homodimeric domain of signal transducing histidine kinase"/>
    <property type="match status" value="1"/>
</dbReference>
<proteinExistence type="predicted"/>
<dbReference type="GO" id="GO:0005524">
    <property type="term" value="F:ATP binding"/>
    <property type="evidence" value="ECO:0007669"/>
    <property type="project" value="UniProtKB-KW"/>
</dbReference>
<dbReference type="InterPro" id="IPR050428">
    <property type="entry name" value="TCS_sensor_his_kinase"/>
</dbReference>
<dbReference type="InterPro" id="IPR003594">
    <property type="entry name" value="HATPase_dom"/>
</dbReference>
<dbReference type="GO" id="GO:0005886">
    <property type="term" value="C:plasma membrane"/>
    <property type="evidence" value="ECO:0007669"/>
    <property type="project" value="TreeGrafter"/>
</dbReference>
<dbReference type="Pfam" id="PF08521">
    <property type="entry name" value="2CSK_N"/>
    <property type="match status" value="1"/>
</dbReference>
<dbReference type="EC" id="2.7.13.3" evidence="3"/>
<evidence type="ECO:0000256" key="6">
    <source>
        <dbReference type="ARBA" id="ARBA00022692"/>
    </source>
</evidence>
<sequence length="443" mass="47961">MSRLPGSLQGRLALAIGLGIALLWAATAVTTTSILRREMGEMFDSTLEETAQRLLPLAVLDIIDREEQGVSRRISTLRTHDEFFTYLVRDDQGRILLRSHRAVEADFPPFEGTGFRQTATHRLYYDAALQGTITIAVAEPLDHRDRIERETQMAMALPLLLLVPLSLIGILWMVRRTLRPVRALSAALATRGGGDLSPVDSGTLPAEITPVARAINQLLSRLRATLDAERSFTANAAHELRTPLAAALAQTQRLIAETRDADAARRAGDIESALKRLSRMSEKLMQLSRAESGRLHAETASDMRPLLKMIATDVAGPSAADRIDLRLPDTPVMSDMDPDAFAILTRNLIENALKHSPADSPVQVTLSAAGSLGVINDGPALAPESLARLTARFERGEATADGSGLGLAIARAIAEGVHGQLELHSPAPSRSDGFEAVFRMPPR</sequence>
<feature type="domain" description="Histidine kinase" evidence="14">
    <location>
        <begin position="235"/>
        <end position="443"/>
    </location>
</feature>
<accession>A0A838XVR6</accession>
<dbReference type="Gene3D" id="6.10.340.10">
    <property type="match status" value="1"/>
</dbReference>
<keyword evidence="17" id="KW-1185">Reference proteome</keyword>
<evidence type="ECO:0000313" key="17">
    <source>
        <dbReference type="Proteomes" id="UP000559404"/>
    </source>
</evidence>
<dbReference type="InterPro" id="IPR036097">
    <property type="entry name" value="HisK_dim/P_sf"/>
</dbReference>
<comment type="catalytic activity">
    <reaction evidence="1">
        <text>ATP + protein L-histidine = ADP + protein N-phospho-L-histidine.</text>
        <dbReference type="EC" id="2.7.13.3"/>
    </reaction>
</comment>
<evidence type="ECO:0000256" key="8">
    <source>
        <dbReference type="ARBA" id="ARBA00022777"/>
    </source>
</evidence>
<evidence type="ECO:0000256" key="9">
    <source>
        <dbReference type="ARBA" id="ARBA00022840"/>
    </source>
</evidence>
<dbReference type="PROSITE" id="PS50109">
    <property type="entry name" value="HIS_KIN"/>
    <property type="match status" value="1"/>
</dbReference>
<evidence type="ECO:0000256" key="1">
    <source>
        <dbReference type="ARBA" id="ARBA00000085"/>
    </source>
</evidence>
<keyword evidence="11" id="KW-0902">Two-component regulatory system</keyword>
<protein>
    <recommendedName>
        <fullName evidence="3">histidine kinase</fullName>
        <ecNumber evidence="3">2.7.13.3</ecNumber>
    </recommendedName>
</protein>
<dbReference type="Pfam" id="PF00672">
    <property type="entry name" value="HAMP"/>
    <property type="match status" value="1"/>
</dbReference>
<dbReference type="PANTHER" id="PTHR45436:SF14">
    <property type="entry name" value="SENSOR PROTEIN QSEC"/>
    <property type="match status" value="1"/>
</dbReference>
<gene>
    <name evidence="16" type="ORF">H1W37_15725</name>
</gene>
<feature type="transmembrane region" description="Helical" evidence="13">
    <location>
        <begin position="153"/>
        <end position="174"/>
    </location>
</feature>
<keyword evidence="5" id="KW-0808">Transferase</keyword>